<keyword evidence="8" id="KW-0406">Ion transport</keyword>
<accession>A0ABW3HAG5</accession>
<dbReference type="PROSITE" id="PS50283">
    <property type="entry name" value="NA_SOLUT_SYMP_3"/>
    <property type="match status" value="1"/>
</dbReference>
<feature type="transmembrane region" description="Helical" evidence="12">
    <location>
        <begin position="47"/>
        <end position="65"/>
    </location>
</feature>
<protein>
    <submittedName>
        <fullName evidence="13">Sodium:solute symporter</fullName>
    </submittedName>
</protein>
<reference evidence="14" key="1">
    <citation type="journal article" date="2019" name="Int. J. Syst. Evol. Microbiol.">
        <title>The Global Catalogue of Microorganisms (GCM) 10K type strain sequencing project: providing services to taxonomists for standard genome sequencing and annotation.</title>
        <authorList>
            <consortium name="The Broad Institute Genomics Platform"/>
            <consortium name="The Broad Institute Genome Sequencing Center for Infectious Disease"/>
            <person name="Wu L."/>
            <person name="Ma J."/>
        </authorList>
    </citation>
    <scope>NUCLEOTIDE SEQUENCE [LARGE SCALE GENOMIC DNA]</scope>
    <source>
        <strain evidence="14">CCUG 62982</strain>
    </source>
</reference>
<dbReference type="Gene3D" id="1.20.1730.10">
    <property type="entry name" value="Sodium/glucose cotransporter"/>
    <property type="match status" value="1"/>
</dbReference>
<name>A0ABW3HAG5_9SPHN</name>
<gene>
    <name evidence="13" type="ORF">ACFQ1E_13855</name>
</gene>
<keyword evidence="9 12" id="KW-0472">Membrane</keyword>
<evidence type="ECO:0000256" key="2">
    <source>
        <dbReference type="ARBA" id="ARBA00006434"/>
    </source>
</evidence>
<evidence type="ECO:0000256" key="9">
    <source>
        <dbReference type="ARBA" id="ARBA00023136"/>
    </source>
</evidence>
<dbReference type="PANTHER" id="PTHR42985:SF47">
    <property type="entry name" value="INTEGRAL MEMBRANE TRANSPORT PROTEIN"/>
    <property type="match status" value="1"/>
</dbReference>
<evidence type="ECO:0000256" key="3">
    <source>
        <dbReference type="ARBA" id="ARBA00022448"/>
    </source>
</evidence>
<comment type="caution">
    <text evidence="13">The sequence shown here is derived from an EMBL/GenBank/DDBJ whole genome shotgun (WGS) entry which is preliminary data.</text>
</comment>
<feature type="transmembrane region" description="Helical" evidence="12">
    <location>
        <begin position="397"/>
        <end position="416"/>
    </location>
</feature>
<sequence length="510" mass="54157">MDTQFAALDWLVVGLYLLVMLGGGWAFARLRREELGEYFLAGRSVPAWLAAVSVLAATQSAATFLGVPDQSFRGDLAYLGAVISPCIAALFVAHVLIPRFYAMRATTVYELLERRFDARAMRWAGGMFLVGRVLAGGARVYLAAIALAMVAFSSVSAPAILSAAAMVMAAAFLFTFHGGLKAVIWNDLIQFTVYTGSAVAVLAFLYLSIPASNAEILAALSAAPGGVDKLRLLDWSLDLSHPFSVLAMMTGLFLLNVANFGLDQDTTQRLLASPDARTGARGLILSALGAIPIIAVFMAVGLLLHIFYQRPELMGESHRVASSFSGEKVTVFVHYILTQVPPGLRGLVTVGVTAAAVATTNSALNAMSSVMITDFYRPWKEARGGAGGPHYVRAGRWGMGIVAVAMFGTAALSFYWQRYTDMPLLEFALQVMVFAYAGLLGVYLVAVFTGRGNTLSVIAALLGGFVTVLLLQPFMIGPAGLAFPYQLCIGTAVAALICAIPPGSGQALRR</sequence>
<dbReference type="InterPro" id="IPR051163">
    <property type="entry name" value="Sodium:Solute_Symporter_SSF"/>
</dbReference>
<proteinExistence type="inferred from homology"/>
<evidence type="ECO:0000313" key="13">
    <source>
        <dbReference type="EMBL" id="MFD0947430.1"/>
    </source>
</evidence>
<organism evidence="13 14">
    <name type="scientific">Sphingomonas canadensis</name>
    <dbReference type="NCBI Taxonomy" id="1219257"/>
    <lineage>
        <taxon>Bacteria</taxon>
        <taxon>Pseudomonadati</taxon>
        <taxon>Pseudomonadota</taxon>
        <taxon>Alphaproteobacteria</taxon>
        <taxon>Sphingomonadales</taxon>
        <taxon>Sphingomonadaceae</taxon>
        <taxon>Sphingomonas</taxon>
    </lineage>
</organism>
<feature type="transmembrane region" description="Helical" evidence="12">
    <location>
        <begin position="77"/>
        <end position="102"/>
    </location>
</feature>
<feature type="transmembrane region" description="Helical" evidence="12">
    <location>
        <begin position="6"/>
        <end position="27"/>
    </location>
</feature>
<keyword evidence="4" id="KW-1003">Cell membrane</keyword>
<dbReference type="InterPro" id="IPR001734">
    <property type="entry name" value="Na/solute_symporter"/>
</dbReference>
<keyword evidence="6 12" id="KW-1133">Transmembrane helix</keyword>
<dbReference type="Proteomes" id="UP001596977">
    <property type="component" value="Unassembled WGS sequence"/>
</dbReference>
<keyword evidence="7" id="KW-0915">Sodium</keyword>
<feature type="transmembrane region" description="Helical" evidence="12">
    <location>
        <begin position="283"/>
        <end position="308"/>
    </location>
</feature>
<keyword evidence="3" id="KW-0813">Transport</keyword>
<evidence type="ECO:0000256" key="6">
    <source>
        <dbReference type="ARBA" id="ARBA00022989"/>
    </source>
</evidence>
<evidence type="ECO:0000256" key="4">
    <source>
        <dbReference type="ARBA" id="ARBA00022475"/>
    </source>
</evidence>
<evidence type="ECO:0000256" key="1">
    <source>
        <dbReference type="ARBA" id="ARBA00004651"/>
    </source>
</evidence>
<evidence type="ECO:0000256" key="8">
    <source>
        <dbReference type="ARBA" id="ARBA00023065"/>
    </source>
</evidence>
<feature type="transmembrane region" description="Helical" evidence="12">
    <location>
        <begin position="347"/>
        <end position="376"/>
    </location>
</feature>
<feature type="transmembrane region" description="Helical" evidence="12">
    <location>
        <begin position="188"/>
        <end position="209"/>
    </location>
</feature>
<feature type="transmembrane region" description="Helical" evidence="12">
    <location>
        <begin position="243"/>
        <end position="262"/>
    </location>
</feature>
<evidence type="ECO:0000256" key="11">
    <source>
        <dbReference type="RuleBase" id="RU362091"/>
    </source>
</evidence>
<keyword evidence="5 12" id="KW-0812">Transmembrane</keyword>
<feature type="transmembrane region" description="Helical" evidence="12">
    <location>
        <begin position="455"/>
        <end position="476"/>
    </location>
</feature>
<keyword evidence="14" id="KW-1185">Reference proteome</keyword>
<comment type="subcellular location">
    <subcellularLocation>
        <location evidence="1">Cell membrane</location>
        <topology evidence="1">Multi-pass membrane protein</topology>
    </subcellularLocation>
</comment>
<feature type="transmembrane region" description="Helical" evidence="12">
    <location>
        <begin position="123"/>
        <end position="149"/>
    </location>
</feature>
<dbReference type="EMBL" id="JBHTJG010000007">
    <property type="protein sequence ID" value="MFD0947430.1"/>
    <property type="molecule type" value="Genomic_DNA"/>
</dbReference>
<dbReference type="PANTHER" id="PTHR42985">
    <property type="entry name" value="SODIUM-COUPLED MONOCARBOXYLATE TRANSPORTER"/>
    <property type="match status" value="1"/>
</dbReference>
<dbReference type="RefSeq" id="WP_264945312.1">
    <property type="nucleotide sequence ID" value="NZ_JAPDRA010000007.1"/>
</dbReference>
<feature type="transmembrane region" description="Helical" evidence="12">
    <location>
        <begin position="155"/>
        <end position="176"/>
    </location>
</feature>
<feature type="transmembrane region" description="Helical" evidence="12">
    <location>
        <begin position="482"/>
        <end position="500"/>
    </location>
</feature>
<evidence type="ECO:0000313" key="14">
    <source>
        <dbReference type="Proteomes" id="UP001596977"/>
    </source>
</evidence>
<dbReference type="InterPro" id="IPR038377">
    <property type="entry name" value="Na/Glc_symporter_sf"/>
</dbReference>
<feature type="transmembrane region" description="Helical" evidence="12">
    <location>
        <begin position="428"/>
        <end position="448"/>
    </location>
</feature>
<comment type="similarity">
    <text evidence="2 11">Belongs to the sodium:solute symporter (SSF) (TC 2.A.21) family.</text>
</comment>
<dbReference type="Pfam" id="PF00474">
    <property type="entry name" value="SSF"/>
    <property type="match status" value="1"/>
</dbReference>
<evidence type="ECO:0000256" key="10">
    <source>
        <dbReference type="ARBA" id="ARBA00023201"/>
    </source>
</evidence>
<evidence type="ECO:0000256" key="12">
    <source>
        <dbReference type="SAM" id="Phobius"/>
    </source>
</evidence>
<evidence type="ECO:0000256" key="7">
    <source>
        <dbReference type="ARBA" id="ARBA00023053"/>
    </source>
</evidence>
<evidence type="ECO:0000256" key="5">
    <source>
        <dbReference type="ARBA" id="ARBA00022692"/>
    </source>
</evidence>
<keyword evidence="10" id="KW-0739">Sodium transport</keyword>